<protein>
    <submittedName>
        <fullName evidence="2">Uncharacterized protein</fullName>
    </submittedName>
</protein>
<accession>A0AAN8LCK6</accession>
<evidence type="ECO:0000313" key="3">
    <source>
        <dbReference type="Proteomes" id="UP001356427"/>
    </source>
</evidence>
<name>A0AAN8LCK6_9TELE</name>
<evidence type="ECO:0000313" key="2">
    <source>
        <dbReference type="EMBL" id="KAK6305712.1"/>
    </source>
</evidence>
<keyword evidence="3" id="KW-1185">Reference proteome</keyword>
<sequence>MGRCCQGVLRRATLVVVTAVFLSLVSFLRMVVAVGIKVGPVQARVASRLGHGLEQLVHGAGTVVGALLGGFLAGLGCQTEELGVLAELGQLFLSGGILAQQLLGAQRDGQQARLAQDLCRVEEAPLTHQRAVRQAVGQVYRRLWGPAVGGGRGG</sequence>
<dbReference type="EMBL" id="JAGTTL010000022">
    <property type="protein sequence ID" value="KAK6305712.1"/>
    <property type="molecule type" value="Genomic_DNA"/>
</dbReference>
<dbReference type="Proteomes" id="UP001356427">
    <property type="component" value="Unassembled WGS sequence"/>
</dbReference>
<keyword evidence="1" id="KW-0812">Transmembrane</keyword>
<comment type="caution">
    <text evidence="2">The sequence shown here is derived from an EMBL/GenBank/DDBJ whole genome shotgun (WGS) entry which is preliminary data.</text>
</comment>
<proteinExistence type="predicted"/>
<keyword evidence="1" id="KW-1133">Transmembrane helix</keyword>
<gene>
    <name evidence="2" type="ORF">J4Q44_G00244920</name>
</gene>
<organism evidence="2 3">
    <name type="scientific">Coregonus suidteri</name>
    <dbReference type="NCBI Taxonomy" id="861788"/>
    <lineage>
        <taxon>Eukaryota</taxon>
        <taxon>Metazoa</taxon>
        <taxon>Chordata</taxon>
        <taxon>Craniata</taxon>
        <taxon>Vertebrata</taxon>
        <taxon>Euteleostomi</taxon>
        <taxon>Actinopterygii</taxon>
        <taxon>Neopterygii</taxon>
        <taxon>Teleostei</taxon>
        <taxon>Protacanthopterygii</taxon>
        <taxon>Salmoniformes</taxon>
        <taxon>Salmonidae</taxon>
        <taxon>Coregoninae</taxon>
        <taxon>Coregonus</taxon>
    </lineage>
</organism>
<reference evidence="2 3" key="1">
    <citation type="submission" date="2021-04" db="EMBL/GenBank/DDBJ databases">
        <authorList>
            <person name="De Guttry C."/>
            <person name="Zahm M."/>
            <person name="Klopp C."/>
            <person name="Cabau C."/>
            <person name="Louis A."/>
            <person name="Berthelot C."/>
            <person name="Parey E."/>
            <person name="Roest Crollius H."/>
            <person name="Montfort J."/>
            <person name="Robinson-Rechavi M."/>
            <person name="Bucao C."/>
            <person name="Bouchez O."/>
            <person name="Gislard M."/>
            <person name="Lluch J."/>
            <person name="Milhes M."/>
            <person name="Lampietro C."/>
            <person name="Lopez Roques C."/>
            <person name="Donnadieu C."/>
            <person name="Braasch I."/>
            <person name="Desvignes T."/>
            <person name="Postlethwait J."/>
            <person name="Bobe J."/>
            <person name="Wedekind C."/>
            <person name="Guiguen Y."/>
        </authorList>
    </citation>
    <scope>NUCLEOTIDE SEQUENCE [LARGE SCALE GENOMIC DNA]</scope>
    <source>
        <strain evidence="2">Cs_M1</strain>
        <tissue evidence="2">Blood</tissue>
    </source>
</reference>
<dbReference type="AlphaFoldDB" id="A0AAN8LCK6"/>
<keyword evidence="1" id="KW-0472">Membrane</keyword>
<feature type="transmembrane region" description="Helical" evidence="1">
    <location>
        <begin position="56"/>
        <end position="75"/>
    </location>
</feature>
<feature type="transmembrane region" description="Helical" evidence="1">
    <location>
        <begin position="12"/>
        <end position="36"/>
    </location>
</feature>
<evidence type="ECO:0000256" key="1">
    <source>
        <dbReference type="SAM" id="Phobius"/>
    </source>
</evidence>